<comment type="caution">
    <text evidence="2">The sequence shown here is derived from an EMBL/GenBank/DDBJ whole genome shotgun (WGS) entry which is preliminary data.</text>
</comment>
<dbReference type="EMBL" id="MJUW02000114">
    <property type="protein sequence ID" value="OQD44852.1"/>
    <property type="molecule type" value="Genomic_DNA"/>
</dbReference>
<keyword evidence="3" id="KW-1185">Reference proteome</keyword>
<feature type="region of interest" description="Disordered" evidence="1">
    <location>
        <begin position="1"/>
        <end position="63"/>
    </location>
</feature>
<dbReference type="Proteomes" id="UP000242219">
    <property type="component" value="Unassembled WGS sequence"/>
</dbReference>
<protein>
    <submittedName>
        <fullName evidence="2">Uncharacterized protein</fullName>
    </submittedName>
</protein>
<name>A0A1V6LXI4_9BACT</name>
<accession>A0A1V6LXI4</accession>
<evidence type="ECO:0000313" key="3">
    <source>
        <dbReference type="Proteomes" id="UP000242219"/>
    </source>
</evidence>
<evidence type="ECO:0000256" key="1">
    <source>
        <dbReference type="SAM" id="MobiDB-lite"/>
    </source>
</evidence>
<evidence type="ECO:0000313" key="2">
    <source>
        <dbReference type="EMBL" id="OQD44852.1"/>
    </source>
</evidence>
<organism evidence="2 3">
    <name type="scientific">Candidatus Brocadia sapporoensis</name>
    <dbReference type="NCBI Taxonomy" id="392547"/>
    <lineage>
        <taxon>Bacteria</taxon>
        <taxon>Pseudomonadati</taxon>
        <taxon>Planctomycetota</taxon>
        <taxon>Candidatus Brocadiia</taxon>
        <taxon>Candidatus Brocadiales</taxon>
        <taxon>Candidatus Brocadiaceae</taxon>
        <taxon>Candidatus Brocadia</taxon>
    </lineage>
</organism>
<dbReference type="AlphaFoldDB" id="A0A1V6LXI4"/>
<sequence>MYLKATGKDAIDPYEQTDKESLDPSKQNTQTEPIYLLVKKPKKLFSDTPGQVSPSSRRRLQTH</sequence>
<proteinExistence type="predicted"/>
<feature type="compositionally biased region" description="Basic and acidic residues" evidence="1">
    <location>
        <begin position="1"/>
        <end position="23"/>
    </location>
</feature>
<gene>
    <name evidence="2" type="ORF">BIY37_11525</name>
</gene>
<reference evidence="2 3" key="1">
    <citation type="journal article" date="2016" name="Genome Announc.">
        <title>Draft Genome Sequence of the Anaerobic Ammonium-Oxidizing Bacterium 'Candidatus Brocadia sp. 40'.</title>
        <authorList>
            <person name="Ali M."/>
            <person name="Haroon M.F."/>
            <person name="Narita Y."/>
            <person name="Zhang L."/>
            <person name="Rangel Shaw D."/>
            <person name="Okabe S."/>
            <person name="Saikaly P.E."/>
        </authorList>
    </citation>
    <scope>NUCLEOTIDE SEQUENCE [LARGE SCALE GENOMIC DNA]</scope>
    <source>
        <strain evidence="2 3">40</strain>
    </source>
</reference>